<dbReference type="InterPro" id="IPR037053">
    <property type="entry name" value="Phage_tail_collar_dom_sf"/>
</dbReference>
<sequence>MADPFIGEIRMFAGNFAPRSWMFCNGQLLSIAEYTTLFALIGTTYGGDGQTTYALPDLRGRIPLHRDSNYPLGSEGGQEMVTLNSTQLPAHSHAFGTLAATASAPNGNATHTTPIGNRFAGGAIKAYATGGPTVAMNNAVMTAAGGSQAHDNLMPYLAINFIICLEGIFPSRN</sequence>
<evidence type="ECO:0000313" key="3">
    <source>
        <dbReference type="Proteomes" id="UP000648257"/>
    </source>
</evidence>
<dbReference type="Gene3D" id="3.90.1340.10">
    <property type="entry name" value="Phage tail collar domain"/>
    <property type="match status" value="1"/>
</dbReference>
<evidence type="ECO:0000259" key="1">
    <source>
        <dbReference type="Pfam" id="PF07484"/>
    </source>
</evidence>
<accession>A0ABR6X2J1</accession>
<gene>
    <name evidence="2" type="ORF">H8K52_07405</name>
</gene>
<dbReference type="InterPro" id="IPR011083">
    <property type="entry name" value="Phage_tail_collar_dom"/>
</dbReference>
<protein>
    <submittedName>
        <fullName evidence="2">Phage tail protein</fullName>
    </submittedName>
</protein>
<dbReference type="SUPFAM" id="SSF88874">
    <property type="entry name" value="Receptor-binding domain of short tail fibre protein gp12"/>
    <property type="match status" value="1"/>
</dbReference>
<comment type="caution">
    <text evidence="2">The sequence shown here is derived from an EMBL/GenBank/DDBJ whole genome shotgun (WGS) entry which is preliminary data.</text>
</comment>
<keyword evidence="3" id="KW-1185">Reference proteome</keyword>
<reference evidence="2 3" key="1">
    <citation type="submission" date="2020-08" db="EMBL/GenBank/DDBJ databases">
        <title>Novel species isolated from subtropical streams in China.</title>
        <authorList>
            <person name="Lu H."/>
        </authorList>
    </citation>
    <scope>NUCLEOTIDE SEQUENCE [LARGE SCALE GENOMIC DNA]</scope>
    <source>
        <strain evidence="2 3">KACC 16656</strain>
    </source>
</reference>
<feature type="domain" description="Phage tail collar" evidence="1">
    <location>
        <begin position="7"/>
        <end position="63"/>
    </location>
</feature>
<dbReference type="RefSeq" id="WP_186922261.1">
    <property type="nucleotide sequence ID" value="NZ_JACOFW010000006.1"/>
</dbReference>
<dbReference type="EMBL" id="JACOFW010000006">
    <property type="protein sequence ID" value="MBC3807170.1"/>
    <property type="molecule type" value="Genomic_DNA"/>
</dbReference>
<proteinExistence type="predicted"/>
<name>A0ABR6X2J1_9BURK</name>
<organism evidence="2 3">
    <name type="scientific">Undibacterium seohonense</name>
    <dbReference type="NCBI Taxonomy" id="1344950"/>
    <lineage>
        <taxon>Bacteria</taxon>
        <taxon>Pseudomonadati</taxon>
        <taxon>Pseudomonadota</taxon>
        <taxon>Betaproteobacteria</taxon>
        <taxon>Burkholderiales</taxon>
        <taxon>Oxalobacteraceae</taxon>
        <taxon>Undibacterium</taxon>
    </lineage>
</organism>
<evidence type="ECO:0000313" key="2">
    <source>
        <dbReference type="EMBL" id="MBC3807170.1"/>
    </source>
</evidence>
<dbReference type="Pfam" id="PF07484">
    <property type="entry name" value="Collar"/>
    <property type="match status" value="1"/>
</dbReference>
<dbReference type="Proteomes" id="UP000648257">
    <property type="component" value="Unassembled WGS sequence"/>
</dbReference>